<dbReference type="SMART" id="SM00327">
    <property type="entry name" value="VWA"/>
    <property type="match status" value="1"/>
</dbReference>
<feature type="domain" description="VWFA" evidence="2">
    <location>
        <begin position="228"/>
        <end position="393"/>
    </location>
</feature>
<proteinExistence type="predicted"/>
<name>A0A9D2PFG1_9FIRM</name>
<comment type="caution">
    <text evidence="3">The sequence shown here is derived from an EMBL/GenBank/DDBJ whole genome shotgun (WGS) entry which is preliminary data.</text>
</comment>
<organism evidence="3 4">
    <name type="scientific">Candidatus Anaerostipes avistercoris</name>
    <dbReference type="NCBI Taxonomy" id="2838462"/>
    <lineage>
        <taxon>Bacteria</taxon>
        <taxon>Bacillati</taxon>
        <taxon>Bacillota</taxon>
        <taxon>Clostridia</taxon>
        <taxon>Lachnospirales</taxon>
        <taxon>Lachnospiraceae</taxon>
        <taxon>Anaerostipes</taxon>
    </lineage>
</organism>
<sequence length="571" mass="64841">MKKTGSKIIIVIAVIIIAAVCGVFFRNSSQIRAAEKDLEESQARFEKCYLYDNEDEYHRLVNECQSAISQKDLDAARKSQAALDDLEERVVAENKEKANAYFKELQESDTSKAYDSELKKIDGYKDELSSCIKENDFKSANDIKEEWQKLLESIQIEYDNLDIQVVQVDTSDYPKVKIYLDIRDKTTNEVPAGLTKGYFWLEEKTGGSDFERKTITEAAQLDEKEALNINMVADVSGSMQGTPLSKAKSIMNNFLDSVQFNIGDKVELTTFSTGVQQAVEFTKDKSTLSQTINGLTTGNMTSLYDALFAAVNTTAVQDGAKCVVAFTDGKDNYSQCSAGDVIEVAQKYKIPVFIIGIGSTINTTELQRIGSETNGFYRNIDSIDNMADIYQEIYRQQKEMYMVQYDTESDNKSEVRQIMVEYQDRKIGGKEYSSYNPDTLMSATGSTTGMSEPEKVMHSYLNGFVKAINSHDFSYIEKYLVKGGDVYNETKEYIKKDIKEEFLSCNFLDISYPTSDSCIVHMNETYKIQNNKEPLHMRTIESYYKLLKQSDGSWKIDSYPQNMKVVKKIKY</sequence>
<dbReference type="Pfam" id="PF00092">
    <property type="entry name" value="VWA"/>
    <property type="match status" value="1"/>
</dbReference>
<dbReference type="Proteomes" id="UP000823904">
    <property type="component" value="Unassembled WGS sequence"/>
</dbReference>
<reference evidence="3" key="1">
    <citation type="journal article" date="2021" name="PeerJ">
        <title>Extensive microbial diversity within the chicken gut microbiome revealed by metagenomics and culture.</title>
        <authorList>
            <person name="Gilroy R."/>
            <person name="Ravi A."/>
            <person name="Getino M."/>
            <person name="Pursley I."/>
            <person name="Horton D.L."/>
            <person name="Alikhan N.F."/>
            <person name="Baker D."/>
            <person name="Gharbi K."/>
            <person name="Hall N."/>
            <person name="Watson M."/>
            <person name="Adriaenssens E.M."/>
            <person name="Foster-Nyarko E."/>
            <person name="Jarju S."/>
            <person name="Secka A."/>
            <person name="Antonio M."/>
            <person name="Oren A."/>
            <person name="Chaudhuri R.R."/>
            <person name="La Ragione R."/>
            <person name="Hildebrand F."/>
            <person name="Pallen M.J."/>
        </authorList>
    </citation>
    <scope>NUCLEOTIDE SEQUENCE</scope>
    <source>
        <strain evidence="3">ChiSjej3B21-8574</strain>
    </source>
</reference>
<dbReference type="SUPFAM" id="SSF53300">
    <property type="entry name" value="vWA-like"/>
    <property type="match status" value="1"/>
</dbReference>
<dbReference type="Gene3D" id="3.40.50.410">
    <property type="entry name" value="von Willebrand factor, type A domain"/>
    <property type="match status" value="1"/>
</dbReference>
<evidence type="ECO:0000256" key="1">
    <source>
        <dbReference type="SAM" id="Phobius"/>
    </source>
</evidence>
<accession>A0A9D2PFG1</accession>
<evidence type="ECO:0000259" key="2">
    <source>
        <dbReference type="PROSITE" id="PS50234"/>
    </source>
</evidence>
<dbReference type="CDD" id="cd00198">
    <property type="entry name" value="vWFA"/>
    <property type="match status" value="1"/>
</dbReference>
<feature type="transmembrane region" description="Helical" evidence="1">
    <location>
        <begin position="7"/>
        <end position="25"/>
    </location>
</feature>
<dbReference type="InterPro" id="IPR002035">
    <property type="entry name" value="VWF_A"/>
</dbReference>
<gene>
    <name evidence="3" type="ORF">H9754_00020</name>
</gene>
<evidence type="ECO:0000313" key="3">
    <source>
        <dbReference type="EMBL" id="HJC48967.1"/>
    </source>
</evidence>
<dbReference type="Pfam" id="PF22819">
    <property type="entry name" value="TcaA_5th"/>
    <property type="match status" value="1"/>
</dbReference>
<evidence type="ECO:0000313" key="4">
    <source>
        <dbReference type="Proteomes" id="UP000823904"/>
    </source>
</evidence>
<dbReference type="EMBL" id="DWWD01000001">
    <property type="protein sequence ID" value="HJC48967.1"/>
    <property type="molecule type" value="Genomic_DNA"/>
</dbReference>
<dbReference type="PROSITE" id="PS50234">
    <property type="entry name" value="VWFA"/>
    <property type="match status" value="1"/>
</dbReference>
<dbReference type="AlphaFoldDB" id="A0A9D2PFG1"/>
<protein>
    <submittedName>
        <fullName evidence="3">VWA domain-containing protein</fullName>
    </submittedName>
</protein>
<dbReference type="InterPro" id="IPR054528">
    <property type="entry name" value="TcaA_5th"/>
</dbReference>
<keyword evidence="1" id="KW-0472">Membrane</keyword>
<keyword evidence="1" id="KW-1133">Transmembrane helix</keyword>
<dbReference type="InterPro" id="IPR036465">
    <property type="entry name" value="vWFA_dom_sf"/>
</dbReference>
<reference evidence="3" key="2">
    <citation type="submission" date="2021-04" db="EMBL/GenBank/DDBJ databases">
        <authorList>
            <person name="Gilroy R."/>
        </authorList>
    </citation>
    <scope>NUCLEOTIDE SEQUENCE</scope>
    <source>
        <strain evidence="3">ChiSjej3B21-8574</strain>
    </source>
</reference>
<keyword evidence="1" id="KW-0812">Transmembrane</keyword>